<dbReference type="EMBL" id="SEZJ01000005">
    <property type="protein sequence ID" value="RYU46830.1"/>
    <property type="molecule type" value="Genomic_DNA"/>
</dbReference>
<dbReference type="RefSeq" id="WP_130043335.1">
    <property type="nucleotide sequence ID" value="NZ_SEZJ01000005.1"/>
</dbReference>
<dbReference type="Proteomes" id="UP000294063">
    <property type="component" value="Unassembled WGS sequence"/>
</dbReference>
<name>A0A4Q5KKP8_9GAMM</name>
<dbReference type="Proteomes" id="UP000293465">
    <property type="component" value="Unassembled WGS sequence"/>
</dbReference>
<dbReference type="Proteomes" id="UP000294166">
    <property type="component" value="Unassembled WGS sequence"/>
</dbReference>
<dbReference type="AlphaFoldDB" id="A0A4Q5KKP8"/>
<dbReference type="EMBL" id="SEZK01000016">
    <property type="protein sequence ID" value="RYU51093.1"/>
    <property type="molecule type" value="Genomic_DNA"/>
</dbReference>
<dbReference type="EMBL" id="SEZN01000017">
    <property type="protein sequence ID" value="RYU64182.1"/>
    <property type="molecule type" value="Genomic_DNA"/>
</dbReference>
<evidence type="ECO:0000313" key="1">
    <source>
        <dbReference type="EMBL" id="RYU46830.1"/>
    </source>
</evidence>
<keyword evidence="6" id="KW-1185">Reference proteome</keyword>
<sequence length="98" mass="11923">MKIKLTDKNDNIEIVDYEEFKESQQLFYNYVVELAISSVRLQDVDFDFEFESYSEEIMSAYDYDDEDFEVEEYVSSIYENYIEDIQRLINKYSDIEII</sequence>
<evidence type="ECO:0000313" key="3">
    <source>
        <dbReference type="EMBL" id="RYU64182.1"/>
    </source>
</evidence>
<organism evidence="1 4">
    <name type="scientific">Aliivibrio finisterrensis</name>
    <dbReference type="NCBI Taxonomy" id="511998"/>
    <lineage>
        <taxon>Bacteria</taxon>
        <taxon>Pseudomonadati</taxon>
        <taxon>Pseudomonadota</taxon>
        <taxon>Gammaproteobacteria</taxon>
        <taxon>Vibrionales</taxon>
        <taxon>Vibrionaceae</taxon>
        <taxon>Aliivibrio</taxon>
    </lineage>
</organism>
<evidence type="ECO:0000313" key="2">
    <source>
        <dbReference type="EMBL" id="RYU51093.1"/>
    </source>
</evidence>
<dbReference type="GeneID" id="56274739"/>
<evidence type="ECO:0000313" key="6">
    <source>
        <dbReference type="Proteomes" id="UP000294166"/>
    </source>
</evidence>
<evidence type="ECO:0000313" key="4">
    <source>
        <dbReference type="Proteomes" id="UP000293465"/>
    </source>
</evidence>
<gene>
    <name evidence="1" type="ORF">ERW49_06765</name>
    <name evidence="3" type="ORF">ERW53_10740</name>
    <name evidence="2" type="ORF">ERW57_10585</name>
</gene>
<comment type="caution">
    <text evidence="1">The sequence shown here is derived from an EMBL/GenBank/DDBJ whole genome shotgun (WGS) entry which is preliminary data.</text>
</comment>
<accession>A0A4Q5KKP8</accession>
<evidence type="ECO:0000313" key="5">
    <source>
        <dbReference type="Proteomes" id="UP000294063"/>
    </source>
</evidence>
<proteinExistence type="predicted"/>
<reference evidence="4 5" key="1">
    <citation type="submission" date="2019-02" db="EMBL/GenBank/DDBJ databases">
        <title>Genome sequences of Aliivibrio finisterrensis strains from farmed Atlantic salmon.</title>
        <authorList>
            <person name="Bowman J.P."/>
        </authorList>
    </citation>
    <scope>NUCLEOTIDE SEQUENCE [LARGE SCALE GENOMIC DNA]</scope>
    <source>
        <strain evidence="3 6">A21</strain>
        <strain evidence="1 4">A32</strain>
        <strain evidence="2 5">A46</strain>
    </source>
</reference>
<protein>
    <submittedName>
        <fullName evidence="1">Uncharacterized protein</fullName>
    </submittedName>
</protein>